<sequence>MWATNFTFSRGTKPHAPARDCFLQSFAPFLYFGSRGVCKSGNSFFVKNCNDYTQLAFRIGKLENLGSLPIVGSLFRPPANRSEIHEIFRNQVTDFRQTRPVSQLRWFKESRKLKVPPMLTKTNLLAVVAVLTFASLATAGDPKVTTFKHHAGTTGHLVRPHVGHRVPVVGTNPFFHNSGFNKAAVIQAQGDFLRNRGEADVNHSIAEHNRELTKAEKLENARRKLDFIADRNEFQRQYREQRIAEARAKNEYAIAAQEIRRVRSAPQPVLDTPLPIALQTSEVQALVIKARTLLLTPTDGTLDQATHFSAIRDILDQVEFELKALVRQISAPEYLQAKRFLRELDRQLATAANEAGVKLIN</sequence>
<name>A0A517T876_9PLAN</name>
<dbReference type="EMBL" id="CP036316">
    <property type="protein sequence ID" value="QDT64568.1"/>
    <property type="molecule type" value="Genomic_DNA"/>
</dbReference>
<protein>
    <submittedName>
        <fullName evidence="1">Uncharacterized protein</fullName>
    </submittedName>
</protein>
<proteinExistence type="predicted"/>
<gene>
    <name evidence="1" type="ORF">V22_18030</name>
</gene>
<evidence type="ECO:0000313" key="2">
    <source>
        <dbReference type="Proteomes" id="UP000319976"/>
    </source>
</evidence>
<accession>A0A517T876</accession>
<keyword evidence="2" id="KW-1185">Reference proteome</keyword>
<dbReference type="KEGG" id="chya:V22_18030"/>
<organism evidence="1 2">
    <name type="scientific">Calycomorphotria hydatis</name>
    <dbReference type="NCBI Taxonomy" id="2528027"/>
    <lineage>
        <taxon>Bacteria</taxon>
        <taxon>Pseudomonadati</taxon>
        <taxon>Planctomycetota</taxon>
        <taxon>Planctomycetia</taxon>
        <taxon>Planctomycetales</taxon>
        <taxon>Planctomycetaceae</taxon>
        <taxon>Calycomorphotria</taxon>
    </lineage>
</organism>
<reference evidence="1 2" key="1">
    <citation type="submission" date="2019-02" db="EMBL/GenBank/DDBJ databases">
        <title>Deep-cultivation of Planctomycetes and their phenomic and genomic characterization uncovers novel biology.</title>
        <authorList>
            <person name="Wiegand S."/>
            <person name="Jogler M."/>
            <person name="Boedeker C."/>
            <person name="Pinto D."/>
            <person name="Vollmers J."/>
            <person name="Rivas-Marin E."/>
            <person name="Kohn T."/>
            <person name="Peeters S.H."/>
            <person name="Heuer A."/>
            <person name="Rast P."/>
            <person name="Oberbeckmann S."/>
            <person name="Bunk B."/>
            <person name="Jeske O."/>
            <person name="Meyerdierks A."/>
            <person name="Storesund J.E."/>
            <person name="Kallscheuer N."/>
            <person name="Luecker S."/>
            <person name="Lage O.M."/>
            <person name="Pohl T."/>
            <person name="Merkel B.J."/>
            <person name="Hornburger P."/>
            <person name="Mueller R.-W."/>
            <person name="Bruemmer F."/>
            <person name="Labrenz M."/>
            <person name="Spormann A.M."/>
            <person name="Op den Camp H."/>
            <person name="Overmann J."/>
            <person name="Amann R."/>
            <person name="Jetten M.S.M."/>
            <person name="Mascher T."/>
            <person name="Medema M.H."/>
            <person name="Devos D.P."/>
            <person name="Kaster A.-K."/>
            <person name="Ovreas L."/>
            <person name="Rohde M."/>
            <person name="Galperin M.Y."/>
            <person name="Jogler C."/>
        </authorList>
    </citation>
    <scope>NUCLEOTIDE SEQUENCE [LARGE SCALE GENOMIC DNA]</scope>
    <source>
        <strain evidence="1 2">V22</strain>
    </source>
</reference>
<dbReference type="AlphaFoldDB" id="A0A517T876"/>
<evidence type="ECO:0000313" key="1">
    <source>
        <dbReference type="EMBL" id="QDT64568.1"/>
    </source>
</evidence>
<dbReference type="Proteomes" id="UP000319976">
    <property type="component" value="Chromosome"/>
</dbReference>